<organism evidence="2 3">
    <name type="scientific">Acropora cervicornis</name>
    <name type="common">Staghorn coral</name>
    <dbReference type="NCBI Taxonomy" id="6130"/>
    <lineage>
        <taxon>Eukaryota</taxon>
        <taxon>Metazoa</taxon>
        <taxon>Cnidaria</taxon>
        <taxon>Anthozoa</taxon>
        <taxon>Hexacorallia</taxon>
        <taxon>Scleractinia</taxon>
        <taxon>Astrocoeniina</taxon>
        <taxon>Acroporidae</taxon>
        <taxon>Acropora</taxon>
    </lineage>
</organism>
<dbReference type="Gene3D" id="2.40.70.10">
    <property type="entry name" value="Acid Proteases"/>
    <property type="match status" value="1"/>
</dbReference>
<reference evidence="2" key="2">
    <citation type="journal article" date="2023" name="Science">
        <title>Genomic signatures of disease resistance in endangered staghorn corals.</title>
        <authorList>
            <person name="Vollmer S.V."/>
            <person name="Selwyn J.D."/>
            <person name="Despard B.A."/>
            <person name="Roesel C.L."/>
        </authorList>
    </citation>
    <scope>NUCLEOTIDE SEQUENCE</scope>
    <source>
        <strain evidence="2">K2</strain>
    </source>
</reference>
<dbReference type="Pfam" id="PF00078">
    <property type="entry name" value="RVT_1"/>
    <property type="match status" value="1"/>
</dbReference>
<proteinExistence type="predicted"/>
<reference evidence="2" key="1">
    <citation type="journal article" date="2023" name="G3 (Bethesda)">
        <title>Whole genome assembly and annotation of the endangered Caribbean coral Acropora cervicornis.</title>
        <authorList>
            <person name="Selwyn J.D."/>
            <person name="Vollmer S.V."/>
        </authorList>
    </citation>
    <scope>NUCLEOTIDE SEQUENCE</scope>
    <source>
        <strain evidence="2">K2</strain>
    </source>
</reference>
<dbReference type="Gene3D" id="3.10.10.10">
    <property type="entry name" value="HIV Type 1 Reverse Transcriptase, subunit A, domain 1"/>
    <property type="match status" value="1"/>
</dbReference>
<dbReference type="SUPFAM" id="SSF56672">
    <property type="entry name" value="DNA/RNA polymerases"/>
    <property type="match status" value="1"/>
</dbReference>
<gene>
    <name evidence="2" type="ORF">P5673_027736</name>
</gene>
<dbReference type="CDD" id="cd01647">
    <property type="entry name" value="RT_LTR"/>
    <property type="match status" value="1"/>
</dbReference>
<name>A0AAD9UVC2_ACRCE</name>
<dbReference type="InterPro" id="IPR021109">
    <property type="entry name" value="Peptidase_aspartic_dom_sf"/>
</dbReference>
<keyword evidence="3" id="KW-1185">Reference proteome</keyword>
<dbReference type="PANTHER" id="PTHR37984:SF8">
    <property type="entry name" value="CCHC-TYPE DOMAIN-CONTAINING PROTEIN"/>
    <property type="match status" value="1"/>
</dbReference>
<dbReference type="PANTHER" id="PTHR37984">
    <property type="entry name" value="PROTEIN CBG26694"/>
    <property type="match status" value="1"/>
</dbReference>
<dbReference type="InterPro" id="IPR050951">
    <property type="entry name" value="Retrovirus_Pol_polyprotein"/>
</dbReference>
<sequence length="267" mass="29950">MVVNGHDIQFQLDSGATVNVLPVREFKKVCDDPKLKELKASEAILSMYNGTGICPLGKRRISLCNPKNNRKYNLEFQIVSEENKIVLGASAIQGMELITLNMENILTVDGLTGGKTQGLTVRQVVKQFKDVFEGEGMLIGKLHLQVDHCVPPVQFPAHKPPVALKEKYQGELKRLVERAIIRKVSEPTDWISSTVVVMKPNGKIRLCLDPRPLNNALKRNHYPMPVIDDLLPDLCKARVFSVVDVKNSFWHVQLDDETSKLTTFVTP</sequence>
<accession>A0AAD9UVC2</accession>
<dbReference type="EMBL" id="JARQWQ010000098">
    <property type="protein sequence ID" value="KAK2551341.1"/>
    <property type="molecule type" value="Genomic_DNA"/>
</dbReference>
<dbReference type="CDD" id="cd05481">
    <property type="entry name" value="retropepsin_like_LTR_1"/>
    <property type="match status" value="1"/>
</dbReference>
<dbReference type="Proteomes" id="UP001249851">
    <property type="component" value="Unassembled WGS sequence"/>
</dbReference>
<dbReference type="InterPro" id="IPR000477">
    <property type="entry name" value="RT_dom"/>
</dbReference>
<protein>
    <recommendedName>
        <fullName evidence="1">Reverse transcriptase domain-containing protein</fullName>
    </recommendedName>
</protein>
<dbReference type="AlphaFoldDB" id="A0AAD9UVC2"/>
<comment type="caution">
    <text evidence="2">The sequence shown here is derived from an EMBL/GenBank/DDBJ whole genome shotgun (WGS) entry which is preliminary data.</text>
</comment>
<evidence type="ECO:0000259" key="1">
    <source>
        <dbReference type="Pfam" id="PF00078"/>
    </source>
</evidence>
<evidence type="ECO:0000313" key="3">
    <source>
        <dbReference type="Proteomes" id="UP001249851"/>
    </source>
</evidence>
<dbReference type="InterPro" id="IPR043502">
    <property type="entry name" value="DNA/RNA_pol_sf"/>
</dbReference>
<evidence type="ECO:0000313" key="2">
    <source>
        <dbReference type="EMBL" id="KAK2551341.1"/>
    </source>
</evidence>
<feature type="domain" description="Reverse transcriptase" evidence="1">
    <location>
        <begin position="198"/>
        <end position="267"/>
    </location>
</feature>